<name>A0ABR7IIQ9_9FIRM</name>
<sequence length="586" mass="64508">MKNRIWNQTKAAVLAMAAILSGICVPLQGMQVSGAELVAPVLNIEQSAKWTDEENYKADLTLRLSGLNTLKDTSEAEQEKPQAGMETESFTADEGENMEENSEEGGAAEKAETVEETEVRENVETGEDTETEEVSGKVENLVSETENPAMPEEKKEYILTTYISEYFLPDTAFLPEEITAETVSIKNQKGEDTEIFCLTDHLQIEKITEDYYALTVPVTLRPEYQLSWEKRNYPVVQDEPLQKDQPGLGTFLQEKRGEELQTLVSNPSPELLVNAAKTGIEAVLRADVEKTKAGQPVNYILDVTNTGQLSLTDLRFSSSFSMEDIRAVWESEPDFYVDGKEAVLAALNPGESRRFRMTLLPDENKEGDLFHTVTVKTKHPGREEMIGCQAACQIKVEGLKASFEVEKTADRTEAFPGDTITYQICIRNTGEKTLHSVLSTERFLNANIQAQFMPKEGVTLNSTRTQALIPSIAPGEALGLYAVVTIPQYFESQELVNEVTVISDETGTTNMKSRSEVTVKSAEVTVTPQITQTYSSYQSYGAGSKSGSAYETASKPSTGDDTKGTFFLALCVCAVIVGAAAAKKQR</sequence>
<evidence type="ECO:0000256" key="3">
    <source>
        <dbReference type="SAM" id="SignalP"/>
    </source>
</evidence>
<proteinExistence type="predicted"/>
<comment type="caution">
    <text evidence="5">The sequence shown here is derived from an EMBL/GenBank/DDBJ whole genome shotgun (WGS) entry which is preliminary data.</text>
</comment>
<keyword evidence="6" id="KW-1185">Reference proteome</keyword>
<dbReference type="InterPro" id="IPR001434">
    <property type="entry name" value="OmcB-like_DUF11"/>
</dbReference>
<gene>
    <name evidence="5" type="ORF">H8Z82_09555</name>
</gene>
<evidence type="ECO:0000313" key="6">
    <source>
        <dbReference type="Proteomes" id="UP000649826"/>
    </source>
</evidence>
<keyword evidence="2" id="KW-1133">Transmembrane helix</keyword>
<feature type="transmembrane region" description="Helical" evidence="2">
    <location>
        <begin position="564"/>
        <end position="582"/>
    </location>
</feature>
<keyword evidence="2" id="KW-0812">Transmembrane</keyword>
<feature type="chain" id="PRO_5046068646" evidence="3">
    <location>
        <begin position="27"/>
        <end position="586"/>
    </location>
</feature>
<keyword evidence="2" id="KW-0472">Membrane</keyword>
<evidence type="ECO:0000259" key="4">
    <source>
        <dbReference type="Pfam" id="PF01345"/>
    </source>
</evidence>
<dbReference type="Pfam" id="PF01345">
    <property type="entry name" value="DUF11"/>
    <property type="match status" value="1"/>
</dbReference>
<protein>
    <submittedName>
        <fullName evidence="5">DUF11 domain-containing protein</fullName>
    </submittedName>
</protein>
<feature type="signal peptide" evidence="3">
    <location>
        <begin position="1"/>
        <end position="26"/>
    </location>
</feature>
<feature type="compositionally biased region" description="Basic and acidic residues" evidence="1">
    <location>
        <begin position="107"/>
        <end position="123"/>
    </location>
</feature>
<evidence type="ECO:0000313" key="5">
    <source>
        <dbReference type="EMBL" id="MBC5779906.1"/>
    </source>
</evidence>
<accession>A0ABR7IIQ9</accession>
<feature type="compositionally biased region" description="Acidic residues" evidence="1">
    <location>
        <begin position="91"/>
        <end position="103"/>
    </location>
</feature>
<feature type="compositionally biased region" description="Acidic residues" evidence="1">
    <location>
        <begin position="124"/>
        <end position="133"/>
    </location>
</feature>
<dbReference type="EMBL" id="JACOQG010000013">
    <property type="protein sequence ID" value="MBC5779906.1"/>
    <property type="molecule type" value="Genomic_DNA"/>
</dbReference>
<reference evidence="5 6" key="1">
    <citation type="submission" date="2020-08" db="EMBL/GenBank/DDBJ databases">
        <title>Genome public.</title>
        <authorList>
            <person name="Liu C."/>
            <person name="Sun Q."/>
        </authorList>
    </citation>
    <scope>NUCLEOTIDE SEQUENCE [LARGE SCALE GENOMIC DNA]</scope>
    <source>
        <strain evidence="5 6">M29</strain>
    </source>
</reference>
<evidence type="ECO:0000256" key="1">
    <source>
        <dbReference type="SAM" id="MobiDB-lite"/>
    </source>
</evidence>
<dbReference type="RefSeq" id="WP_186994985.1">
    <property type="nucleotide sequence ID" value="NZ_JACOQG010000013.1"/>
</dbReference>
<dbReference type="InterPro" id="IPR047589">
    <property type="entry name" value="DUF11_rpt"/>
</dbReference>
<feature type="domain" description="DUF11" evidence="4">
    <location>
        <begin position="404"/>
        <end position="508"/>
    </location>
</feature>
<feature type="region of interest" description="Disordered" evidence="1">
    <location>
        <begin position="73"/>
        <end position="148"/>
    </location>
</feature>
<organism evidence="5 6">
    <name type="scientific">Blautia difficilis</name>
    <dbReference type="NCBI Taxonomy" id="2763027"/>
    <lineage>
        <taxon>Bacteria</taxon>
        <taxon>Bacillati</taxon>
        <taxon>Bacillota</taxon>
        <taxon>Clostridia</taxon>
        <taxon>Lachnospirales</taxon>
        <taxon>Lachnospiraceae</taxon>
        <taxon>Blautia</taxon>
    </lineage>
</organism>
<dbReference type="Proteomes" id="UP000649826">
    <property type="component" value="Unassembled WGS sequence"/>
</dbReference>
<evidence type="ECO:0000256" key="2">
    <source>
        <dbReference type="SAM" id="Phobius"/>
    </source>
</evidence>
<keyword evidence="3" id="KW-0732">Signal</keyword>
<dbReference type="NCBIfam" id="TIGR01451">
    <property type="entry name" value="B_ant_repeat"/>
    <property type="match status" value="1"/>
</dbReference>